<name>A0A836I4N3_9TRYP</name>
<evidence type="ECO:0000313" key="3">
    <source>
        <dbReference type="Proteomes" id="UP000674318"/>
    </source>
</evidence>
<dbReference type="AlphaFoldDB" id="A0A836I4N3"/>
<dbReference type="RefSeq" id="XP_067757235.1">
    <property type="nucleotide sequence ID" value="XM_067900406.1"/>
</dbReference>
<dbReference type="OrthoDB" id="243070at2759"/>
<proteinExistence type="predicted"/>
<protein>
    <submittedName>
        <fullName evidence="2">Uncharacterized protein</fullName>
    </submittedName>
</protein>
<evidence type="ECO:0000313" key="2">
    <source>
        <dbReference type="EMBL" id="KAG5504974.1"/>
    </source>
</evidence>
<reference evidence="2 3" key="1">
    <citation type="submission" date="2021-02" db="EMBL/GenBank/DDBJ databases">
        <title>Porcisia hertigi Genome sequencing and assembly.</title>
        <authorList>
            <person name="Almutairi H."/>
            <person name="Gatherer D."/>
        </authorList>
    </citation>
    <scope>NUCLEOTIDE SEQUENCE [LARGE SCALE GENOMIC DNA]</scope>
    <source>
        <strain evidence="2 3">C119</strain>
    </source>
</reference>
<dbReference type="Proteomes" id="UP000674318">
    <property type="component" value="Unassembled WGS sequence"/>
</dbReference>
<sequence length="594" mass="61987">MPSLQEYWQSGFRGLHIEECINNAFADFAPYAGADQQRIVISRQTPTPGKRIGWCNPSSDSKEAAAAAAALGTPIGPASHMPSSSAVIVEDNGDFTVQMSDPRAGSMAFSTAGNMQMDAAVRLDMPMWPSLSQRTGRSSDEESSTAGVGKPFAASPAMESVSGAFGEDSANSVAQGVAGADSATPAVPPMLPVEKPAPSYLRFIDFTRPLTMPVSKAAPSHTPATRSPGPWGQLEVDISLPNWSLSRQSIGVRAGPTALRINHTLSAPTSTMNSTSLSDDDLLAATKGAGDDTKHRSQYTLDAAVCMPFGGSTPDGSRVVRRTLGGKPVVVLPAAPWALTCGMQLPLALGDTLVGISLQNNRASSVTLPFPGVEWVATAPAATLSDAPTFPADSPGPTASREHFEAYVPSLLYPRHNTSNAHVTIGSGDAAPSASAAAVPLYVAIPSISVSLLLVQTLSSHTLVRRDGSNLSASHLDNSGSGDGASANGSRIAASYDWRRLPTLIGVNVGFNRDQLRVSAASILHNGEVDLETAAVLDVTPWMPRMPSLLKLGYNNAGRLAAGMTSLFYETVTATLGVHKARGEQARFGIEVSF</sequence>
<organism evidence="2 3">
    <name type="scientific">Porcisia hertigi</name>
    <dbReference type="NCBI Taxonomy" id="2761500"/>
    <lineage>
        <taxon>Eukaryota</taxon>
        <taxon>Discoba</taxon>
        <taxon>Euglenozoa</taxon>
        <taxon>Kinetoplastea</taxon>
        <taxon>Metakinetoplastina</taxon>
        <taxon>Trypanosomatida</taxon>
        <taxon>Trypanosomatidae</taxon>
        <taxon>Leishmaniinae</taxon>
        <taxon>Porcisia</taxon>
    </lineage>
</organism>
<gene>
    <name evidence="2" type="ORF">JKF63_04421</name>
</gene>
<dbReference type="GeneID" id="94290483"/>
<dbReference type="EMBL" id="JAFJZO010000022">
    <property type="protein sequence ID" value="KAG5504974.1"/>
    <property type="molecule type" value="Genomic_DNA"/>
</dbReference>
<evidence type="ECO:0000256" key="1">
    <source>
        <dbReference type="SAM" id="MobiDB-lite"/>
    </source>
</evidence>
<dbReference type="KEGG" id="phet:94290483"/>
<feature type="region of interest" description="Disordered" evidence="1">
    <location>
        <begin position="130"/>
        <end position="153"/>
    </location>
</feature>
<keyword evidence="3" id="KW-1185">Reference proteome</keyword>
<comment type="caution">
    <text evidence="2">The sequence shown here is derived from an EMBL/GenBank/DDBJ whole genome shotgun (WGS) entry which is preliminary data.</text>
</comment>
<accession>A0A836I4N3</accession>